<evidence type="ECO:0000256" key="6">
    <source>
        <dbReference type="RuleBase" id="RU363042"/>
    </source>
</evidence>
<keyword evidence="6" id="KW-0443">Lipid metabolism</keyword>
<dbReference type="PANTHER" id="PTHR37693:SF1">
    <property type="entry name" value="INTEGRAL MEMBRANE PROTEIN"/>
    <property type="match status" value="1"/>
</dbReference>
<dbReference type="GO" id="GO:0046677">
    <property type="term" value="P:response to antibiotic"/>
    <property type="evidence" value="ECO:0007669"/>
    <property type="project" value="UniProtKB-KW"/>
</dbReference>
<organism evidence="7 8">
    <name type="scientific">Helicovermis profundi</name>
    <dbReference type="NCBI Taxonomy" id="3065157"/>
    <lineage>
        <taxon>Bacteria</taxon>
        <taxon>Bacillati</taxon>
        <taxon>Bacillota</taxon>
        <taxon>Clostridia</taxon>
        <taxon>Helicovermis</taxon>
    </lineage>
</organism>
<comment type="function">
    <text evidence="6">Catalyzes the transfer of a lysyl group from L-lysyl-tRNA(Lys) to membrane-bound phosphatidylglycerol (PG), which produces lysylphosphatidylglycerol (LPG), a major component of the bacterial membrane with a positive net charge. LPG synthesis contributes to bacterial virulence as it is involved in the resistance mechanism against cationic antimicrobial peptides (CAMP) produces by the host's immune system (defensins, cathelicidins) and by the competing microorganisms.</text>
</comment>
<feature type="transmembrane region" description="Helical" evidence="6">
    <location>
        <begin position="144"/>
        <end position="168"/>
    </location>
</feature>
<dbReference type="EMBL" id="AP028654">
    <property type="protein sequence ID" value="BEP28226.1"/>
    <property type="molecule type" value="Genomic_DNA"/>
</dbReference>
<evidence type="ECO:0000256" key="2">
    <source>
        <dbReference type="ARBA" id="ARBA00022475"/>
    </source>
</evidence>
<proteinExistence type="inferred from homology"/>
<feature type="transmembrane region" description="Helical" evidence="6">
    <location>
        <begin position="104"/>
        <end position="132"/>
    </location>
</feature>
<evidence type="ECO:0000313" key="8">
    <source>
        <dbReference type="Proteomes" id="UP001321786"/>
    </source>
</evidence>
<feature type="transmembrane region" description="Helical" evidence="6">
    <location>
        <begin position="32"/>
        <end position="54"/>
    </location>
</feature>
<feature type="transmembrane region" description="Helical" evidence="6">
    <location>
        <begin position="260"/>
        <end position="281"/>
    </location>
</feature>
<keyword evidence="6" id="KW-0046">Antibiotic resistance</keyword>
<feature type="transmembrane region" description="Helical" evidence="6">
    <location>
        <begin position="347"/>
        <end position="366"/>
    </location>
</feature>
<protein>
    <recommendedName>
        <fullName evidence="6">Phosphatidylglycerol lysyltransferase</fullName>
        <ecNumber evidence="6">2.3.2.3</ecNumber>
    </recommendedName>
    <alternativeName>
        <fullName evidence="6">Lysylphosphatidylglycerol synthase</fullName>
    </alternativeName>
</protein>
<dbReference type="KEGG" id="hprf:HLPR_05570"/>
<dbReference type="NCBIfam" id="TIGR00374">
    <property type="entry name" value="flippase-like domain"/>
    <property type="match status" value="1"/>
</dbReference>
<dbReference type="EC" id="2.3.2.3" evidence="6"/>
<dbReference type="Proteomes" id="UP001321786">
    <property type="component" value="Chromosome"/>
</dbReference>
<dbReference type="InterPro" id="IPR022791">
    <property type="entry name" value="L-PG_synthase/AglD"/>
</dbReference>
<dbReference type="GO" id="GO:0005886">
    <property type="term" value="C:plasma membrane"/>
    <property type="evidence" value="ECO:0007669"/>
    <property type="project" value="UniProtKB-SubCell"/>
</dbReference>
<evidence type="ECO:0000256" key="3">
    <source>
        <dbReference type="ARBA" id="ARBA00022692"/>
    </source>
</evidence>
<evidence type="ECO:0000256" key="1">
    <source>
        <dbReference type="ARBA" id="ARBA00004651"/>
    </source>
</evidence>
<sequence>MKLLLAVFSKKGDFMKKTTDFDILLSSNKWKYTAFSVLFIFLSLLSFIFISHLVNTSITSINFKIFTYDLFIKLTVLMLIYFAMDALRLYYILKSIHQNIEVKYLMKLVFVNMFISGITPLATGGGFVQVYYLIKKGISLGDAVVSTTIRTAIPIVFFIIMTPIVLIVDKDYINLFSNGFSLPIITIGVLIYVAIALVFYKLLNNIKSIKWFFYKLLKFAIKKRIISKKTFKKVIRIVFKELDNFIKSIKKFFHSDSKNIFLSVLFSLLFLFSLFLFPVLIVNDLGYNVSLASIIGIQIIVTFIMYFAPTPGATGIAEGSFAIIFAQFVDKSNILSVIFIWRFFTMYIGVFIGMLIFFTGIVKSKFSNK</sequence>
<dbReference type="GO" id="GO:0050071">
    <property type="term" value="F:phosphatidylglycerol lysyltransferase activity"/>
    <property type="evidence" value="ECO:0007669"/>
    <property type="project" value="UniProtKB-EC"/>
</dbReference>
<comment type="similarity">
    <text evidence="6">Belongs to the LPG synthase family.</text>
</comment>
<feature type="transmembrane region" description="Helical" evidence="6">
    <location>
        <begin position="287"/>
        <end position="308"/>
    </location>
</feature>
<keyword evidence="8" id="KW-1185">Reference proteome</keyword>
<name>A0AAU9E1J0_9FIRM</name>
<gene>
    <name evidence="6" type="primary">mprF</name>
    <name evidence="7" type="ORF">HLPR_05570</name>
</gene>
<evidence type="ECO:0000256" key="4">
    <source>
        <dbReference type="ARBA" id="ARBA00022989"/>
    </source>
</evidence>
<dbReference type="Pfam" id="PF03706">
    <property type="entry name" value="LPG_synthase_TM"/>
    <property type="match status" value="1"/>
</dbReference>
<dbReference type="GO" id="GO:0006629">
    <property type="term" value="P:lipid metabolic process"/>
    <property type="evidence" value="ECO:0007669"/>
    <property type="project" value="UniProtKB-KW"/>
</dbReference>
<accession>A0AAU9E1J0</accession>
<feature type="transmembrane region" description="Helical" evidence="6">
    <location>
        <begin position="180"/>
        <end position="200"/>
    </location>
</feature>
<keyword evidence="5 6" id="KW-0472">Membrane</keyword>
<evidence type="ECO:0000313" key="7">
    <source>
        <dbReference type="EMBL" id="BEP28226.1"/>
    </source>
</evidence>
<comment type="catalytic activity">
    <reaction evidence="6">
        <text>L-lysyl-tRNA(Lys) + a 1,2-diacyl-sn-glycero-3-phospho-(1'-sn-glycerol) = a 1,2-diacyl-sn-glycero-3-phospho-1'-(3'-O-L-lysyl)-sn-glycerol + tRNA(Lys)</text>
        <dbReference type="Rhea" id="RHEA:10668"/>
        <dbReference type="Rhea" id="RHEA-COMP:9696"/>
        <dbReference type="Rhea" id="RHEA-COMP:9697"/>
        <dbReference type="ChEBI" id="CHEBI:64716"/>
        <dbReference type="ChEBI" id="CHEBI:75792"/>
        <dbReference type="ChEBI" id="CHEBI:78442"/>
        <dbReference type="ChEBI" id="CHEBI:78529"/>
        <dbReference type="EC" id="2.3.2.3"/>
    </reaction>
</comment>
<keyword evidence="2" id="KW-1003">Cell membrane</keyword>
<dbReference type="AlphaFoldDB" id="A0AAU9E1J0"/>
<dbReference type="PANTHER" id="PTHR37693">
    <property type="entry name" value="PHOSPHATIDYLGLYCEROL LYSYLTRANSFERASE"/>
    <property type="match status" value="1"/>
</dbReference>
<keyword evidence="4 6" id="KW-1133">Transmembrane helix</keyword>
<evidence type="ECO:0000256" key="5">
    <source>
        <dbReference type="ARBA" id="ARBA00023136"/>
    </source>
</evidence>
<keyword evidence="6" id="KW-0808">Transferase</keyword>
<reference evidence="7 8" key="1">
    <citation type="submission" date="2023-08" db="EMBL/GenBank/DDBJ databases">
        <title>Helicovermis profunda gen. nov., sp. nov., a novel mesophilic, fermentative bacterium within the Bacillota from a deep-sea hydrothermal vent chimney.</title>
        <authorList>
            <person name="Miyazaki U."/>
            <person name="Mizutani D."/>
            <person name="Hashimoto Y."/>
            <person name="Tame A."/>
            <person name="Sawayama S."/>
            <person name="Miyazaki J."/>
            <person name="Takai K."/>
            <person name="Nakagawa S."/>
        </authorList>
    </citation>
    <scope>NUCLEOTIDE SEQUENCE [LARGE SCALE GENOMIC DNA]</scope>
    <source>
        <strain evidence="7 8">S502</strain>
    </source>
</reference>
<comment type="subcellular location">
    <subcellularLocation>
        <location evidence="1 6">Cell membrane</location>
        <topology evidence="1 6">Multi-pass membrane protein</topology>
    </subcellularLocation>
</comment>
<feature type="transmembrane region" description="Helical" evidence="6">
    <location>
        <begin position="66"/>
        <end position="84"/>
    </location>
</feature>
<keyword evidence="3 6" id="KW-0812">Transmembrane</keyword>